<dbReference type="InterPro" id="IPR046825">
    <property type="entry name" value="PDH_C"/>
</dbReference>
<dbReference type="PROSITE" id="PS51176">
    <property type="entry name" value="PDH_ADH"/>
    <property type="match status" value="1"/>
</dbReference>
<evidence type="ECO:0000313" key="3">
    <source>
        <dbReference type="EMBL" id="TXB66896.1"/>
    </source>
</evidence>
<reference evidence="3 4" key="1">
    <citation type="submission" date="2019-08" db="EMBL/GenBank/DDBJ databases">
        <title>Genome of Vicingus serpentipes NCIMB 15042.</title>
        <authorList>
            <person name="Bowman J.P."/>
        </authorList>
    </citation>
    <scope>NUCLEOTIDE SEQUENCE [LARGE SCALE GENOMIC DNA]</scope>
    <source>
        <strain evidence="3 4">NCIMB 15042</strain>
    </source>
</reference>
<dbReference type="NCBIfam" id="NF006307">
    <property type="entry name" value="PRK08507.1"/>
    <property type="match status" value="1"/>
</dbReference>
<name>A0A5C6RWH2_9FLAO</name>
<dbReference type="GO" id="GO:0006571">
    <property type="term" value="P:tyrosine biosynthetic process"/>
    <property type="evidence" value="ECO:0007669"/>
    <property type="project" value="InterPro"/>
</dbReference>
<dbReference type="Gene3D" id="3.40.50.720">
    <property type="entry name" value="NAD(P)-binding Rossmann-like Domain"/>
    <property type="match status" value="1"/>
</dbReference>
<keyword evidence="4" id="KW-1185">Reference proteome</keyword>
<dbReference type="Gene3D" id="1.10.3660.10">
    <property type="entry name" value="6-phosphogluconate dehydrogenase C-terminal like domain"/>
    <property type="match status" value="1"/>
</dbReference>
<accession>A0A5C6RWH2</accession>
<keyword evidence="1 3" id="KW-0560">Oxidoreductase</keyword>
<evidence type="ECO:0000313" key="4">
    <source>
        <dbReference type="Proteomes" id="UP000321721"/>
    </source>
</evidence>
<dbReference type="Pfam" id="PF02153">
    <property type="entry name" value="PDH_N"/>
    <property type="match status" value="1"/>
</dbReference>
<dbReference type="Pfam" id="PF20463">
    <property type="entry name" value="PDH_C"/>
    <property type="match status" value="1"/>
</dbReference>
<comment type="caution">
    <text evidence="3">The sequence shown here is derived from an EMBL/GenBank/DDBJ whole genome shotgun (WGS) entry which is preliminary data.</text>
</comment>
<protein>
    <submittedName>
        <fullName evidence="3">Prephenate dehydrogenase</fullName>
        <ecNumber evidence="3">1.3.1.12</ecNumber>
    </submittedName>
</protein>
<dbReference type="InterPro" id="IPR050812">
    <property type="entry name" value="Preph/Arog_dehydrog"/>
</dbReference>
<dbReference type="SUPFAM" id="SSF51735">
    <property type="entry name" value="NAD(P)-binding Rossmann-fold domains"/>
    <property type="match status" value="1"/>
</dbReference>
<gene>
    <name evidence="3" type="ORF">FRY74_01565</name>
</gene>
<proteinExistence type="predicted"/>
<dbReference type="Proteomes" id="UP000321721">
    <property type="component" value="Unassembled WGS sequence"/>
</dbReference>
<evidence type="ECO:0000256" key="1">
    <source>
        <dbReference type="ARBA" id="ARBA00023002"/>
    </source>
</evidence>
<organism evidence="3 4">
    <name type="scientific">Vicingus serpentipes</name>
    <dbReference type="NCBI Taxonomy" id="1926625"/>
    <lineage>
        <taxon>Bacteria</taxon>
        <taxon>Pseudomonadati</taxon>
        <taxon>Bacteroidota</taxon>
        <taxon>Flavobacteriia</taxon>
        <taxon>Flavobacteriales</taxon>
        <taxon>Vicingaceae</taxon>
        <taxon>Vicingus</taxon>
    </lineage>
</organism>
<dbReference type="InterPro" id="IPR046826">
    <property type="entry name" value="PDH_N"/>
</dbReference>
<dbReference type="GO" id="GO:0070403">
    <property type="term" value="F:NAD+ binding"/>
    <property type="evidence" value="ECO:0007669"/>
    <property type="project" value="InterPro"/>
</dbReference>
<dbReference type="InterPro" id="IPR036291">
    <property type="entry name" value="NAD(P)-bd_dom_sf"/>
</dbReference>
<dbReference type="AlphaFoldDB" id="A0A5C6RWH2"/>
<dbReference type="InterPro" id="IPR003099">
    <property type="entry name" value="Prephen_DH"/>
</dbReference>
<dbReference type="GO" id="GO:0004665">
    <property type="term" value="F:prephenate dehydrogenase (NADP+) activity"/>
    <property type="evidence" value="ECO:0007669"/>
    <property type="project" value="InterPro"/>
</dbReference>
<dbReference type="InterPro" id="IPR008927">
    <property type="entry name" value="6-PGluconate_DH-like_C_sf"/>
</dbReference>
<dbReference type="PANTHER" id="PTHR21363:SF0">
    <property type="entry name" value="PREPHENATE DEHYDROGENASE [NADP(+)]"/>
    <property type="match status" value="1"/>
</dbReference>
<dbReference type="GO" id="GO:0008977">
    <property type="term" value="F:prephenate dehydrogenase (NAD+) activity"/>
    <property type="evidence" value="ECO:0007669"/>
    <property type="project" value="UniProtKB-EC"/>
</dbReference>
<dbReference type="FunFam" id="3.40.50.720:FF:000208">
    <property type="entry name" value="Prephenate dehydrogenase"/>
    <property type="match status" value="1"/>
</dbReference>
<feature type="domain" description="Prephenate/arogenate dehydrogenase" evidence="2">
    <location>
        <begin position="2"/>
        <end position="280"/>
    </location>
</feature>
<dbReference type="EC" id="1.3.1.12" evidence="3"/>
<dbReference type="EMBL" id="VOOS01000001">
    <property type="protein sequence ID" value="TXB66896.1"/>
    <property type="molecule type" value="Genomic_DNA"/>
</dbReference>
<dbReference type="PANTHER" id="PTHR21363">
    <property type="entry name" value="PREPHENATE DEHYDROGENASE"/>
    <property type="match status" value="1"/>
</dbReference>
<evidence type="ECO:0000259" key="2">
    <source>
        <dbReference type="PROSITE" id="PS51176"/>
    </source>
</evidence>
<dbReference type="RefSeq" id="WP_147097936.1">
    <property type="nucleotide sequence ID" value="NZ_VOOS01000001.1"/>
</dbReference>
<sequence length="280" mass="30694">MRNIGIIGLGLIGGSLGLSLQKEGFIVFGLDVQTAHQSQALKLGLINKIANEQTLLDECNIIIVATPTTVSTSIITSLLDNIQPQQVIIDMGSTKSKICDALKQHPSRKNFVAAHPIAGTENSGPQAAIQNLFDGKKIVICDKEDSNENLLSQIVELFKKLKSDIVFMNSKEHDKHLAYISHLSHICSFALSLTVLAIEKDEQNIFNLAGSGFSSTARLAKSSPQMWESIAMQNKENLLPAIESYIEKLKTLKQNIEEGNSTELISSMKKANEIRKIIKN</sequence>
<dbReference type="SUPFAM" id="SSF48179">
    <property type="entry name" value="6-phosphogluconate dehydrogenase C-terminal domain-like"/>
    <property type="match status" value="1"/>
</dbReference>
<dbReference type="OrthoDB" id="9802008at2"/>